<protein>
    <recommendedName>
        <fullName evidence="13">Endonuclease III</fullName>
        <ecNumber evidence="13">4.2.99.18</ecNumber>
    </recommendedName>
    <alternativeName>
        <fullName evidence="13">DNA-(apurinic or apyrimidinic site) lyase</fullName>
    </alternativeName>
</protein>
<evidence type="ECO:0000256" key="4">
    <source>
        <dbReference type="ARBA" id="ARBA00022763"/>
    </source>
</evidence>
<dbReference type="PIRSF" id="PIRSF001435">
    <property type="entry name" value="Nth"/>
    <property type="match status" value="1"/>
</dbReference>
<keyword evidence="3 13" id="KW-0479">Metal-binding</keyword>
<comment type="similarity">
    <text evidence="1 13">Belongs to the Nth/MutY family.</text>
</comment>
<feature type="binding site" evidence="13">
    <location>
        <position position="193"/>
    </location>
    <ligand>
        <name>[4Fe-4S] cluster</name>
        <dbReference type="ChEBI" id="CHEBI:49883"/>
    </ligand>
</feature>
<sequence>MDWECILKIMEEEARKRRAPALVLKKDRDPFKILVSAILSTRTRDENTTKAVERLFSRVKGIKDLRRISEEEIAELIKDVGFYRNKAKILKRLAESIEEIPKTLEELLKLPGVGRKVANIVLSEAFGVDTIAVDTHVHRIANRLGIVNTKNPEETEKELEKIVPKKYWRRINKAFVGYGQTVCKPIKPKCNECKLRDVCNYVKIKI</sequence>
<keyword evidence="15" id="KW-0255">Endonuclease</keyword>
<evidence type="ECO:0000256" key="1">
    <source>
        <dbReference type="ARBA" id="ARBA00008343"/>
    </source>
</evidence>
<comment type="cofactor">
    <cofactor evidence="13">
        <name>[4Fe-4S] cluster</name>
        <dbReference type="ChEBI" id="CHEBI:49883"/>
    </cofactor>
    <text evidence="13">Binds 1 [4Fe-4S] cluster.</text>
</comment>
<accession>A0A7C3YPC6</accession>
<dbReference type="InterPro" id="IPR004035">
    <property type="entry name" value="Endouclease-III_FeS-bd_BS"/>
</dbReference>
<evidence type="ECO:0000256" key="5">
    <source>
        <dbReference type="ARBA" id="ARBA00022801"/>
    </source>
</evidence>
<dbReference type="InterPro" id="IPR003265">
    <property type="entry name" value="HhH-GPD_domain"/>
</dbReference>
<keyword evidence="7 13" id="KW-0411">Iron-sulfur</keyword>
<dbReference type="InterPro" id="IPR005759">
    <property type="entry name" value="Nth"/>
</dbReference>
<dbReference type="Gene3D" id="1.10.1670.10">
    <property type="entry name" value="Helix-hairpin-Helix base-excision DNA repair enzymes (C-terminal)"/>
    <property type="match status" value="1"/>
</dbReference>
<keyword evidence="6 13" id="KW-0408">Iron</keyword>
<feature type="binding site" evidence="13">
    <location>
        <position position="199"/>
    </location>
    <ligand>
        <name>[4Fe-4S] cluster</name>
        <dbReference type="ChEBI" id="CHEBI:49883"/>
    </ligand>
</feature>
<dbReference type="GO" id="GO:0000703">
    <property type="term" value="F:oxidized pyrimidine nucleobase lesion DNA N-glycosylase activity"/>
    <property type="evidence" value="ECO:0007669"/>
    <property type="project" value="TreeGrafter"/>
</dbReference>
<dbReference type="GO" id="GO:0046872">
    <property type="term" value="F:metal ion binding"/>
    <property type="evidence" value="ECO:0007669"/>
    <property type="project" value="UniProtKB-KW"/>
</dbReference>
<dbReference type="EMBL" id="DTPI01000008">
    <property type="protein sequence ID" value="HGE65825.1"/>
    <property type="molecule type" value="Genomic_DNA"/>
</dbReference>
<keyword evidence="11 13" id="KW-0326">Glycosidase</keyword>
<evidence type="ECO:0000256" key="3">
    <source>
        <dbReference type="ARBA" id="ARBA00022723"/>
    </source>
</evidence>
<evidence type="ECO:0000256" key="10">
    <source>
        <dbReference type="ARBA" id="ARBA00023239"/>
    </source>
</evidence>
<proteinExistence type="inferred from homology"/>
<dbReference type="InterPro" id="IPR000445">
    <property type="entry name" value="HhH_motif"/>
</dbReference>
<evidence type="ECO:0000256" key="11">
    <source>
        <dbReference type="ARBA" id="ARBA00023295"/>
    </source>
</evidence>
<dbReference type="GO" id="GO:0141016">
    <property type="term" value="F:G/T mismatch-specific thymine-DNA glycosylase activity"/>
    <property type="evidence" value="ECO:0007669"/>
    <property type="project" value="UniProtKB-EC"/>
</dbReference>
<dbReference type="EMBL" id="DTAK01000007">
    <property type="protein sequence ID" value="HGU58808.1"/>
    <property type="molecule type" value="Genomic_DNA"/>
</dbReference>
<dbReference type="PROSITE" id="PS00764">
    <property type="entry name" value="ENDONUCLEASE_III_1"/>
    <property type="match status" value="1"/>
</dbReference>
<dbReference type="FunFam" id="1.10.340.30:FF:000001">
    <property type="entry name" value="Endonuclease III"/>
    <property type="match status" value="1"/>
</dbReference>
<keyword evidence="2 13" id="KW-0004">4Fe-4S</keyword>
<dbReference type="InterPro" id="IPR003651">
    <property type="entry name" value="Endonuclease3_FeS-loop_motif"/>
</dbReference>
<dbReference type="InterPro" id="IPR011257">
    <property type="entry name" value="DNA_glycosylase"/>
</dbReference>
<dbReference type="Pfam" id="PF00730">
    <property type="entry name" value="HhH-GPD"/>
    <property type="match status" value="1"/>
</dbReference>
<evidence type="ECO:0000256" key="6">
    <source>
        <dbReference type="ARBA" id="ARBA00023004"/>
    </source>
</evidence>
<dbReference type="PANTHER" id="PTHR43286:SF1">
    <property type="entry name" value="ENDONUCLEASE III-LIKE PROTEIN 1"/>
    <property type="match status" value="1"/>
</dbReference>
<keyword evidence="8 13" id="KW-0238">DNA-binding</keyword>
<evidence type="ECO:0000256" key="12">
    <source>
        <dbReference type="ARBA" id="ARBA00052915"/>
    </source>
</evidence>
<dbReference type="Gene3D" id="1.10.340.30">
    <property type="entry name" value="Hypothetical protein, domain 2"/>
    <property type="match status" value="1"/>
</dbReference>
<comment type="catalytic activity">
    <reaction evidence="13">
        <text>2'-deoxyribonucleotide-(2'-deoxyribose 5'-phosphate)-2'-deoxyribonucleotide-DNA = a 3'-end 2'-deoxyribonucleotide-(2,3-dehydro-2,3-deoxyribose 5'-phosphate)-DNA + a 5'-end 5'-phospho-2'-deoxyribonucleoside-DNA + H(+)</text>
        <dbReference type="Rhea" id="RHEA:66592"/>
        <dbReference type="Rhea" id="RHEA-COMP:13180"/>
        <dbReference type="Rhea" id="RHEA-COMP:16897"/>
        <dbReference type="Rhea" id="RHEA-COMP:17067"/>
        <dbReference type="ChEBI" id="CHEBI:15378"/>
        <dbReference type="ChEBI" id="CHEBI:136412"/>
        <dbReference type="ChEBI" id="CHEBI:157695"/>
        <dbReference type="ChEBI" id="CHEBI:167181"/>
        <dbReference type="EC" id="4.2.99.18"/>
    </reaction>
</comment>
<dbReference type="Pfam" id="PF00633">
    <property type="entry name" value="HHH"/>
    <property type="match status" value="1"/>
</dbReference>
<gene>
    <name evidence="13" type="primary">nth</name>
    <name evidence="16" type="ORF">ENT89_01075</name>
    <name evidence="15" type="ORF">ENX77_01650</name>
</gene>
<keyword evidence="4 13" id="KW-0227">DNA damage</keyword>
<keyword evidence="9 13" id="KW-0234">DNA repair</keyword>
<dbReference type="GO" id="GO:0051539">
    <property type="term" value="F:4 iron, 4 sulfur cluster binding"/>
    <property type="evidence" value="ECO:0007669"/>
    <property type="project" value="UniProtKB-UniRule"/>
</dbReference>
<dbReference type="CDD" id="cd00056">
    <property type="entry name" value="ENDO3c"/>
    <property type="match status" value="1"/>
</dbReference>
<dbReference type="SMART" id="SM00478">
    <property type="entry name" value="ENDO3c"/>
    <property type="match status" value="1"/>
</dbReference>
<evidence type="ECO:0000256" key="8">
    <source>
        <dbReference type="ARBA" id="ARBA00023125"/>
    </source>
</evidence>
<evidence type="ECO:0000256" key="2">
    <source>
        <dbReference type="ARBA" id="ARBA00022485"/>
    </source>
</evidence>
<evidence type="ECO:0000313" key="16">
    <source>
        <dbReference type="EMBL" id="HGU58808.1"/>
    </source>
</evidence>
<reference evidence="15" key="1">
    <citation type="journal article" date="2020" name="mSystems">
        <title>Genome- and Community-Level Interaction Insights into Carbon Utilization and Element Cycling Functions of Hydrothermarchaeota in Hydrothermal Sediment.</title>
        <authorList>
            <person name="Zhou Z."/>
            <person name="Liu Y."/>
            <person name="Xu W."/>
            <person name="Pan J."/>
            <person name="Luo Z.H."/>
            <person name="Li M."/>
        </authorList>
    </citation>
    <scope>NUCLEOTIDE SEQUENCE [LARGE SCALE GENOMIC DNA]</scope>
    <source>
        <strain evidence="16">SpSt-62</strain>
        <strain evidence="15">SpSt-97</strain>
    </source>
</reference>
<name>A0A7C3YPC6_9EURY</name>
<keyword evidence="10 13" id="KW-0456">Lyase</keyword>
<comment type="catalytic activity">
    <reaction evidence="12">
        <text>Hydrolyzes mismatched double-stranded DNA and polynucleotides, releasing free thymine.</text>
        <dbReference type="EC" id="3.2.2.29"/>
    </reaction>
</comment>
<dbReference type="GO" id="GO:0140078">
    <property type="term" value="F:class I DNA-(apurinic or apyrimidinic site) endonuclease activity"/>
    <property type="evidence" value="ECO:0007669"/>
    <property type="project" value="UniProtKB-EC"/>
</dbReference>
<feature type="binding site" evidence="13">
    <location>
        <position position="183"/>
    </location>
    <ligand>
        <name>[4Fe-4S] cluster</name>
        <dbReference type="ChEBI" id="CHEBI:49883"/>
    </ligand>
</feature>
<dbReference type="GO" id="GO:0006289">
    <property type="term" value="P:nucleotide-excision repair"/>
    <property type="evidence" value="ECO:0007669"/>
    <property type="project" value="TreeGrafter"/>
</dbReference>
<dbReference type="InterPro" id="IPR023170">
    <property type="entry name" value="HhH_base_excis_C"/>
</dbReference>
<organism evidence="15">
    <name type="scientific">Geoglobus ahangari</name>
    <dbReference type="NCBI Taxonomy" id="113653"/>
    <lineage>
        <taxon>Archaea</taxon>
        <taxon>Methanobacteriati</taxon>
        <taxon>Methanobacteriota</taxon>
        <taxon>Archaeoglobi</taxon>
        <taxon>Archaeoglobales</taxon>
        <taxon>Archaeoglobaceae</taxon>
        <taxon>Geoglobus</taxon>
    </lineage>
</organism>
<dbReference type="SUPFAM" id="SSF48150">
    <property type="entry name" value="DNA-glycosylase"/>
    <property type="match status" value="1"/>
</dbReference>
<dbReference type="SMART" id="SM00525">
    <property type="entry name" value="FES"/>
    <property type="match status" value="1"/>
</dbReference>
<dbReference type="EC" id="4.2.99.18" evidence="13"/>
<feature type="domain" description="HhH-GPD" evidence="14">
    <location>
        <begin position="39"/>
        <end position="181"/>
    </location>
</feature>
<evidence type="ECO:0000259" key="14">
    <source>
        <dbReference type="SMART" id="SM00478"/>
    </source>
</evidence>
<comment type="function">
    <text evidence="13">DNA repair enzyme that has both DNA N-glycosylase activity and AP-lyase activity. The DNA N-glycosylase activity releases various damaged pyrimidines from DNA by cleaving the N-glycosidic bond, leaving an AP (apurinic/apyrimidinic) site. The AP-lyase activity cleaves the phosphodiester bond 3' to the AP site by a beta-elimination, leaving a 3'-terminal unsaturated sugar and a product with a terminal 5'-phosphate.</text>
</comment>
<feature type="binding site" evidence="13">
    <location>
        <position position="190"/>
    </location>
    <ligand>
        <name>[4Fe-4S] cluster</name>
        <dbReference type="ChEBI" id="CHEBI:49883"/>
    </ligand>
</feature>
<comment type="caution">
    <text evidence="15">The sequence shown here is derived from an EMBL/GenBank/DDBJ whole genome shotgun (WGS) entry which is preliminary data.</text>
</comment>
<dbReference type="GO" id="GO:0003677">
    <property type="term" value="F:DNA binding"/>
    <property type="evidence" value="ECO:0007669"/>
    <property type="project" value="UniProtKB-UniRule"/>
</dbReference>
<dbReference type="PANTHER" id="PTHR43286">
    <property type="entry name" value="ENDONUCLEASE III-LIKE PROTEIN 1"/>
    <property type="match status" value="1"/>
</dbReference>
<keyword evidence="15" id="KW-0540">Nuclease</keyword>
<dbReference type="HAMAP" id="MF_00942">
    <property type="entry name" value="Nth"/>
    <property type="match status" value="1"/>
</dbReference>
<evidence type="ECO:0000256" key="13">
    <source>
        <dbReference type="HAMAP-Rule" id="MF_00942"/>
    </source>
</evidence>
<keyword evidence="5 13" id="KW-0378">Hydrolase</keyword>
<dbReference type="AlphaFoldDB" id="A0A7C3YPC6"/>
<dbReference type="GO" id="GO:0006285">
    <property type="term" value="P:base-excision repair, AP site formation"/>
    <property type="evidence" value="ECO:0007669"/>
    <property type="project" value="TreeGrafter"/>
</dbReference>
<evidence type="ECO:0000256" key="7">
    <source>
        <dbReference type="ARBA" id="ARBA00023014"/>
    </source>
</evidence>
<dbReference type="FunFam" id="1.10.1670.10:FF:000001">
    <property type="entry name" value="Endonuclease III"/>
    <property type="match status" value="1"/>
</dbReference>
<evidence type="ECO:0000313" key="15">
    <source>
        <dbReference type="EMBL" id="HGE65825.1"/>
    </source>
</evidence>
<evidence type="ECO:0000256" key="9">
    <source>
        <dbReference type="ARBA" id="ARBA00023204"/>
    </source>
</evidence>